<keyword evidence="4 7" id="KW-1133">Transmembrane helix</keyword>
<dbReference type="PANTHER" id="PTHR37485:SF1">
    <property type="entry name" value="CELL DIVISION PROTEIN FTSB"/>
    <property type="match status" value="1"/>
</dbReference>
<evidence type="ECO:0000313" key="9">
    <source>
        <dbReference type="Proteomes" id="UP000199119"/>
    </source>
</evidence>
<dbReference type="STRING" id="1177982.SAMN04489711_10778"/>
<evidence type="ECO:0000313" key="8">
    <source>
        <dbReference type="EMBL" id="SFE91517.1"/>
    </source>
</evidence>
<keyword evidence="5 7" id="KW-0472">Membrane</keyword>
<keyword evidence="6 7" id="KW-0131">Cell cycle</keyword>
<accession>A0A1I2EFU6</accession>
<comment type="subunit">
    <text evidence="7">Part of a complex composed of FtsB, FtsL and FtsQ.</text>
</comment>
<keyword evidence="9" id="KW-1185">Reference proteome</keyword>
<dbReference type="Proteomes" id="UP000199119">
    <property type="component" value="Unassembled WGS sequence"/>
</dbReference>
<keyword evidence="7" id="KW-0175">Coiled coil</keyword>
<feature type="topological domain" description="Cytoplasmic" evidence="7">
    <location>
        <begin position="1"/>
        <end position="5"/>
    </location>
</feature>
<reference evidence="9" key="1">
    <citation type="submission" date="2016-10" db="EMBL/GenBank/DDBJ databases">
        <authorList>
            <person name="Varghese N."/>
            <person name="Submissions S."/>
        </authorList>
    </citation>
    <scope>NUCLEOTIDE SEQUENCE [LARGE SCALE GENOMIC DNA]</scope>
    <source>
        <strain evidence="9">DSM 27981</strain>
    </source>
</reference>
<name>A0A1I2EFU6_9BURK</name>
<comment type="function">
    <text evidence="7">Essential cell division protein. May link together the upstream cell division proteins, which are predominantly cytoplasmic, with the downstream cell division proteins, which are predominantly periplasmic.</text>
</comment>
<dbReference type="InterPro" id="IPR007060">
    <property type="entry name" value="FtsL/DivIC"/>
</dbReference>
<keyword evidence="1 7" id="KW-1003">Cell membrane</keyword>
<dbReference type="Pfam" id="PF04977">
    <property type="entry name" value="DivIC"/>
    <property type="match status" value="1"/>
</dbReference>
<dbReference type="GO" id="GO:0005886">
    <property type="term" value="C:plasma membrane"/>
    <property type="evidence" value="ECO:0007669"/>
    <property type="project" value="UniProtKB-SubCell"/>
</dbReference>
<evidence type="ECO:0000256" key="6">
    <source>
        <dbReference type="ARBA" id="ARBA00023306"/>
    </source>
</evidence>
<evidence type="ECO:0000256" key="7">
    <source>
        <dbReference type="HAMAP-Rule" id="MF_00599"/>
    </source>
</evidence>
<feature type="coiled-coil region" evidence="7">
    <location>
        <begin position="31"/>
        <end position="72"/>
    </location>
</feature>
<dbReference type="GO" id="GO:0043093">
    <property type="term" value="P:FtsZ-dependent cytokinesis"/>
    <property type="evidence" value="ECO:0007669"/>
    <property type="project" value="UniProtKB-UniRule"/>
</dbReference>
<comment type="subcellular location">
    <subcellularLocation>
        <location evidence="7">Cell inner membrane</location>
        <topology evidence="7">Single-pass type II membrane protein</topology>
    </subcellularLocation>
    <text evidence="7">Localizes to the division septum.</text>
</comment>
<dbReference type="InterPro" id="IPR023081">
    <property type="entry name" value="Cell_div_FtsB"/>
</dbReference>
<evidence type="ECO:0000256" key="3">
    <source>
        <dbReference type="ARBA" id="ARBA00022692"/>
    </source>
</evidence>
<dbReference type="HAMAP" id="MF_00599">
    <property type="entry name" value="FtsB"/>
    <property type="match status" value="1"/>
</dbReference>
<protein>
    <recommendedName>
        <fullName evidence="7">Cell division protein FtsB</fullName>
    </recommendedName>
</protein>
<organism evidence="8 9">
    <name type="scientific">Paracidovorax wautersii</name>
    <dbReference type="NCBI Taxonomy" id="1177982"/>
    <lineage>
        <taxon>Bacteria</taxon>
        <taxon>Pseudomonadati</taxon>
        <taxon>Pseudomonadota</taxon>
        <taxon>Betaproteobacteria</taxon>
        <taxon>Burkholderiales</taxon>
        <taxon>Comamonadaceae</taxon>
        <taxon>Paracidovorax</taxon>
    </lineage>
</organism>
<gene>
    <name evidence="7" type="primary">ftsB</name>
    <name evidence="8" type="ORF">SAMN04489711_10778</name>
</gene>
<dbReference type="EMBL" id="FONX01000007">
    <property type="protein sequence ID" value="SFE91517.1"/>
    <property type="molecule type" value="Genomic_DNA"/>
</dbReference>
<evidence type="ECO:0000256" key="2">
    <source>
        <dbReference type="ARBA" id="ARBA00022618"/>
    </source>
</evidence>
<keyword evidence="3 7" id="KW-0812">Transmembrane</keyword>
<dbReference type="RefSeq" id="WP_092939719.1">
    <property type="nucleotide sequence ID" value="NZ_FONX01000007.1"/>
</dbReference>
<feature type="topological domain" description="Periplasmic" evidence="7">
    <location>
        <begin position="24"/>
        <end position="94"/>
    </location>
</feature>
<proteinExistence type="inferred from homology"/>
<keyword evidence="7" id="KW-0997">Cell inner membrane</keyword>
<dbReference type="PANTHER" id="PTHR37485">
    <property type="entry name" value="CELL DIVISION PROTEIN FTSB"/>
    <property type="match status" value="1"/>
</dbReference>
<evidence type="ECO:0000256" key="1">
    <source>
        <dbReference type="ARBA" id="ARBA00022475"/>
    </source>
</evidence>
<comment type="similarity">
    <text evidence="7">Belongs to the FtsB family.</text>
</comment>
<dbReference type="OrthoDB" id="7061211at2"/>
<evidence type="ECO:0000256" key="5">
    <source>
        <dbReference type="ARBA" id="ARBA00023136"/>
    </source>
</evidence>
<dbReference type="GO" id="GO:0030428">
    <property type="term" value="C:cell septum"/>
    <property type="evidence" value="ECO:0007669"/>
    <property type="project" value="TreeGrafter"/>
</dbReference>
<evidence type="ECO:0000256" key="4">
    <source>
        <dbReference type="ARBA" id="ARBA00022989"/>
    </source>
</evidence>
<dbReference type="GO" id="GO:0032153">
    <property type="term" value="C:cell division site"/>
    <property type="evidence" value="ECO:0007669"/>
    <property type="project" value="UniProtKB-UniRule"/>
</dbReference>
<dbReference type="AlphaFoldDB" id="A0A1I2EFU6"/>
<keyword evidence="2 7" id="KW-0132">Cell division</keyword>
<sequence length="94" mass="10442">MTPRIVPLVLLLLLAGVHAQLWTGRGSLAHVQEMQEKIAAQKAANEQARLANDRLASEVQDLRDGLDMVEEKARSELGMVKPNEIYVQIAGNRR</sequence>